<feature type="compositionally biased region" description="Polar residues" evidence="4">
    <location>
        <begin position="2222"/>
        <end position="2240"/>
    </location>
</feature>
<feature type="region of interest" description="Disordered" evidence="4">
    <location>
        <begin position="1077"/>
        <end position="1097"/>
    </location>
</feature>
<feature type="compositionally biased region" description="Pro residues" evidence="4">
    <location>
        <begin position="2194"/>
        <end position="2204"/>
    </location>
</feature>
<dbReference type="InterPro" id="IPR032675">
    <property type="entry name" value="LRR_dom_sf"/>
</dbReference>
<dbReference type="InterPro" id="IPR027038">
    <property type="entry name" value="RanGap"/>
</dbReference>
<feature type="region of interest" description="Disordered" evidence="4">
    <location>
        <begin position="2362"/>
        <end position="2392"/>
    </location>
</feature>
<feature type="compositionally biased region" description="Acidic residues" evidence="4">
    <location>
        <begin position="1475"/>
        <end position="1488"/>
    </location>
</feature>
<dbReference type="GO" id="GO:0031267">
    <property type="term" value="F:small GTPase binding"/>
    <property type="evidence" value="ECO:0007669"/>
    <property type="project" value="TreeGrafter"/>
</dbReference>
<feature type="compositionally biased region" description="Basic and acidic residues" evidence="4">
    <location>
        <begin position="1525"/>
        <end position="1535"/>
    </location>
</feature>
<keyword evidence="3" id="KW-0677">Repeat</keyword>
<feature type="region of interest" description="Disordered" evidence="4">
    <location>
        <begin position="1971"/>
        <end position="2248"/>
    </location>
</feature>
<dbReference type="GO" id="GO:0005634">
    <property type="term" value="C:nucleus"/>
    <property type="evidence" value="ECO:0007669"/>
    <property type="project" value="TreeGrafter"/>
</dbReference>
<comment type="caution">
    <text evidence="5">The sequence shown here is derived from an EMBL/GenBank/DDBJ whole genome shotgun (WGS) entry which is preliminary data.</text>
</comment>
<dbReference type="Proteomes" id="UP000037923">
    <property type="component" value="Unassembled WGS sequence"/>
</dbReference>
<feature type="compositionally biased region" description="Gly residues" evidence="4">
    <location>
        <begin position="1990"/>
        <end position="2002"/>
    </location>
</feature>
<dbReference type="VEuPathDB" id="TriTrypDB:LpyrH10_31_1070"/>
<feature type="compositionally biased region" description="Basic and acidic residues" evidence="4">
    <location>
        <begin position="2205"/>
        <end position="2219"/>
    </location>
</feature>
<dbReference type="SMART" id="SM00368">
    <property type="entry name" value="LRR_RI"/>
    <property type="match status" value="4"/>
</dbReference>
<feature type="compositionally biased region" description="Polar residues" evidence="4">
    <location>
        <begin position="2007"/>
        <end position="2034"/>
    </location>
</feature>
<dbReference type="InterPro" id="IPR001611">
    <property type="entry name" value="Leu-rich_rpt"/>
</dbReference>
<feature type="compositionally biased region" description="Polar residues" evidence="4">
    <location>
        <begin position="1652"/>
        <end position="1668"/>
    </location>
</feature>
<gene>
    <name evidence="5" type="ORF">ABB37_09453</name>
</gene>
<dbReference type="RefSeq" id="XP_015652636.1">
    <property type="nucleotide sequence ID" value="XM_015808923.1"/>
</dbReference>
<keyword evidence="6" id="KW-1185">Reference proteome</keyword>
<reference evidence="5 6" key="1">
    <citation type="submission" date="2015-07" db="EMBL/GenBank/DDBJ databases">
        <title>High-quality genome of monoxenous trypanosomatid Leptomonas pyrrhocoris.</title>
        <authorList>
            <person name="Flegontov P."/>
            <person name="Butenko A."/>
            <person name="Firsov S."/>
            <person name="Vlcek C."/>
            <person name="Logacheva M.D."/>
            <person name="Field M."/>
            <person name="Filatov D."/>
            <person name="Flegontova O."/>
            <person name="Gerasimov E."/>
            <person name="Jackson A.P."/>
            <person name="Kelly S."/>
            <person name="Opperdoes F."/>
            <person name="O'Reilly A."/>
            <person name="Votypka J."/>
            <person name="Yurchenko V."/>
            <person name="Lukes J."/>
        </authorList>
    </citation>
    <scope>NUCLEOTIDE SEQUENCE [LARGE SCALE GENOMIC DNA]</scope>
    <source>
        <strain evidence="5">H10</strain>
    </source>
</reference>
<dbReference type="GO" id="GO:0005096">
    <property type="term" value="F:GTPase activator activity"/>
    <property type="evidence" value="ECO:0007669"/>
    <property type="project" value="UniProtKB-KW"/>
</dbReference>
<dbReference type="OrthoDB" id="273687at2759"/>
<feature type="compositionally biased region" description="Basic and acidic residues" evidence="4">
    <location>
        <begin position="969"/>
        <end position="978"/>
    </location>
</feature>
<feature type="compositionally biased region" description="Low complexity" evidence="4">
    <location>
        <begin position="1292"/>
        <end position="1309"/>
    </location>
</feature>
<dbReference type="PANTHER" id="PTHR24113:SF12">
    <property type="entry name" value="RAN GTPASE-ACTIVATING PROTEIN 1"/>
    <property type="match status" value="1"/>
</dbReference>
<accession>A0A0M9FQX6</accession>
<feature type="region of interest" description="Disordered" evidence="4">
    <location>
        <begin position="969"/>
        <end position="1023"/>
    </location>
</feature>
<evidence type="ECO:0000313" key="5">
    <source>
        <dbReference type="EMBL" id="KPA74197.1"/>
    </source>
</evidence>
<evidence type="ECO:0000256" key="2">
    <source>
        <dbReference type="ARBA" id="ARBA00022614"/>
    </source>
</evidence>
<dbReference type="GO" id="GO:0006913">
    <property type="term" value="P:nucleocytoplasmic transport"/>
    <property type="evidence" value="ECO:0007669"/>
    <property type="project" value="TreeGrafter"/>
</dbReference>
<dbReference type="GO" id="GO:0005829">
    <property type="term" value="C:cytosol"/>
    <property type="evidence" value="ECO:0007669"/>
    <property type="project" value="TreeGrafter"/>
</dbReference>
<feature type="compositionally biased region" description="Polar residues" evidence="4">
    <location>
        <begin position="2166"/>
        <end position="2178"/>
    </location>
</feature>
<evidence type="ECO:0000256" key="1">
    <source>
        <dbReference type="ARBA" id="ARBA00022468"/>
    </source>
</evidence>
<feature type="region of interest" description="Disordered" evidence="4">
    <location>
        <begin position="1370"/>
        <end position="1708"/>
    </location>
</feature>
<keyword evidence="1" id="KW-0343">GTPase activation</keyword>
<dbReference type="GO" id="GO:0048471">
    <property type="term" value="C:perinuclear region of cytoplasm"/>
    <property type="evidence" value="ECO:0007669"/>
    <property type="project" value="TreeGrafter"/>
</dbReference>
<dbReference type="GeneID" id="26909736"/>
<feature type="region of interest" description="Disordered" evidence="4">
    <location>
        <begin position="846"/>
        <end position="877"/>
    </location>
</feature>
<protein>
    <submittedName>
        <fullName evidence="5">Uncharacterized protein</fullName>
    </submittedName>
</protein>
<feature type="compositionally biased region" description="Polar residues" evidence="4">
    <location>
        <begin position="1431"/>
        <end position="1450"/>
    </location>
</feature>
<dbReference type="EMBL" id="LGTL01000031">
    <property type="protein sequence ID" value="KPA74197.1"/>
    <property type="molecule type" value="Genomic_DNA"/>
</dbReference>
<dbReference type="Pfam" id="PF13516">
    <property type="entry name" value="LRR_6"/>
    <property type="match status" value="1"/>
</dbReference>
<feature type="compositionally biased region" description="Polar residues" evidence="4">
    <location>
        <begin position="849"/>
        <end position="861"/>
    </location>
</feature>
<organism evidence="5 6">
    <name type="scientific">Leptomonas pyrrhocoris</name>
    <name type="common">Firebug parasite</name>
    <dbReference type="NCBI Taxonomy" id="157538"/>
    <lineage>
        <taxon>Eukaryota</taxon>
        <taxon>Discoba</taxon>
        <taxon>Euglenozoa</taxon>
        <taxon>Kinetoplastea</taxon>
        <taxon>Metakinetoplastina</taxon>
        <taxon>Trypanosomatida</taxon>
        <taxon>Trypanosomatidae</taxon>
        <taxon>Leishmaniinae</taxon>
        <taxon>Leptomonas</taxon>
    </lineage>
</organism>
<keyword evidence="2" id="KW-0433">Leucine-rich repeat</keyword>
<dbReference type="PANTHER" id="PTHR24113">
    <property type="entry name" value="RAN GTPASE-ACTIVATING PROTEIN 1"/>
    <property type="match status" value="1"/>
</dbReference>
<feature type="compositionally biased region" description="Low complexity" evidence="4">
    <location>
        <begin position="2126"/>
        <end position="2142"/>
    </location>
</feature>
<feature type="region of interest" description="Disordered" evidence="4">
    <location>
        <begin position="349"/>
        <end position="368"/>
    </location>
</feature>
<sequence>MMTAGETKEALYATGISDADNTTAGPWALGHLTFRSLTDEYHLFTSEGTVGWVGLQVHLRRHTQSTQITALDLTCYRMQRTQWTWFALEILPQLQLLEVLRLVQMGLADDEVVELVRGSCGVCSFASNPRASPSPSALRSVHASPRSGAAAAATANTRTTPLHFLRVLDLSGNAISQRSCNHLGKMLLWMADSLEEVRLLGNPLKDYGIQTLAIYLSKLNVEAVDSDPELFPGTLRHQLRLARGQRHAAAALSQQLREETDGGAEEREKRTTANNIESLPIGPVLLDLRDCRASARGLSDALAAASRAHRLRVVLLSHNVAGVTALLPLPPTAYQEALDMGSQEMATAAAAAPAEASGRSHTYRPAPAPRRLRLAKTPLISSGALMRRPHAAFSDVRGFATSCALSTLVLHSVPLSQSCSPVGCRELLLNIFFSCPQLDLVDLSDTFEWSLVPAEEQQRLVAEANRRAAVERRLRGPEGQRGLQMYREDRGEVEFVLDTATAAGQTLLGDVCGELMAHAAYNAVVRQRVVPAAFAHVRELDLSNTGLTDAGARGLCVSVRRGRLRTGMLANLRTLNLSDNLLTAEGCLRVVSAFLLAETEDGEGGGNKGVARVSIPIAQMATLALQRNAGVEDDEGDFDKANGYVANGTNEGEGRVPSSQTREANAYLNEVCTVAEAAVLRRAALRSAAHGSAKDDVSSLTVYFSAPPMSTLGSSGGRSTPAARCRSSPFSQNGSARVNVYYAGCDERGDVFCTCPRSRLFVSEVEADRLMSTASDDGGASHLADQPPQRPPYSAAALSSPAATATTVVAGGGGVILGAIRTSPTSTSSSFTQPAAAQRSLLSSLDVPRTSSKALTRSQLQGRPGAGLLTTPDARLPPRPIPVAGAAFDEASGLVNSAPFYLSVNSYGDPVTSLSSFPPPSSLVMSHSSDSAAAAAHQQQVLQGPPQSQRGSLLSATGTSLGSLFLEKAERKGEEREAASSAGDAAATVDRADGAGAPRQVEDGEDERDNFSSPTARSAKRRAKARPSRVFVLSFDHPAGHLLCRTFNVLARPPPDPLGNGARAALAADLLSALQKASAQAASHPDNDGSNSTEDGMALSPRSAAIVVEAVKYLPPDLRTSDNRGLTDAAESHWMRFEVTTNERKARMAQRLQEVLNVPWADQCACFAHLLQWLRAHVVAEGSAEVAEKSAAATVTEWDPVQAVERAARLSPAVRAKLDALYAGSAVDAAHAHHLDAAEDYEEAAEGEAPQVASLAQLHPQLWKELGLMTAVETKEVDVINASTSQGQTVTPAATDHNPPAATTAAADSGEGEAGEDVHSAMSASDGTSRRQQKHGNNIETGKERHASPSGAAQQKIPVVDLYAGARNAEEQQPVDDTANISSRAGTVDKTAVDTRGNASTPSLRSLRQAERAATSNPFDAPHDSAGDAAATSTPLALEPSQGQGSTASVPTKIIPAESRSAVLLHTKVFRNSDELTDSGDDDDEEERETTSVETPEKQKRGHDRQRRGEGPSSRLSPPQSLVAKNEEGQTEKKRQQPTPGEPKSAPQRPPAGEGKDAENAVLTDQLSGPLSPADRLVPRRGAAAAALDEEEEKTPSMVEMEYEAAHVPAVGAPRPWTAPASNVPSRGEPDMAELRSSSNSPESRGKDGTRSDSTSSPGSRQQAQNTRGALASSPPPPVHAGKTVADGRGTVSDEGDEDRVVSSPVRVRRRSSELEGRVKTFTLSYTHQEGTAVCRAWRLLHAAVGGDDTAAAAERSPTSPSSTALAQEARDCLCDDFLALLQPPDEDRKHAVLSVTLHGDGGAATAMLQVQVRTNERRATLANRLQDSNHAVRRGGGSGGRAGIVPLTVDQVDRFYFPRLSRLLRRHKLAADTVAQMEKFLEARPGVQGRLIKSYGSIGSLVHYYHGSATALEHELGVSSWRELTHGNAVPTAAEAVAAASEAKWQAESASPTVAYDRVIPEREEVYRKGISAGADNRDGGNARRRGNGEAGDNGNTGGDGADTPRATSPSTTKSIGSNNDVKQHLVTPTQLLQGRPPPHPRRLPTPPHPLTHSSSISFDEVTEEPTSEAGPIVVLRGSTPSAAARSPSVPDAPNLQYYPQGHHTGAAESTKRARRGGGDDDSDLGVLSPMTSASASPSMARLTGASPPHTQQTLTGGPFMNALKDSNNNSSRQPPTRQREANPGVQSRTPTSPSPQPPPRMNPEPERAPSQQDRRAPEPSTASAANLSRQLSGSSTTAGGADRGKSEYERVLEGKYKRLMRVAYEGVARGSVPLEPQHQQKTVIGRGKWGAQKVELSLEWEILFVLTFEKSRTIGRSSRRAQMVVHPVGIGFECMSGEEASHQTGETSSLHSSMVNTITAEGSGVHPPSGTPASHASKGSRAKKEHSRSAASHLVITIQRPFSPNEVGSSSSEIEKTLTANALLTVSSPSTLSKAARLLGGGDDISNTSRGSVGAKQTPQEIVYQLCQRSLTLDIEMKSSKHVQEALRLLKNSIRRATQAVKKSMSNAHIPPPP</sequence>
<dbReference type="OMA" id="LSYTHQE"/>
<feature type="compositionally biased region" description="Polar residues" evidence="4">
    <location>
        <begin position="1397"/>
        <end position="1406"/>
    </location>
</feature>
<proteinExistence type="predicted"/>
<name>A0A0M9FQX6_LEPPY</name>
<feature type="region of interest" description="Disordered" evidence="4">
    <location>
        <begin position="919"/>
        <end position="955"/>
    </location>
</feature>
<evidence type="ECO:0000313" key="6">
    <source>
        <dbReference type="Proteomes" id="UP000037923"/>
    </source>
</evidence>
<dbReference type="Gene3D" id="3.80.10.10">
    <property type="entry name" value="Ribonuclease Inhibitor"/>
    <property type="match status" value="2"/>
</dbReference>
<feature type="compositionally biased region" description="Basic and acidic residues" evidence="4">
    <location>
        <begin position="1489"/>
        <end position="1499"/>
    </location>
</feature>
<feature type="region of interest" description="Disordered" evidence="4">
    <location>
        <begin position="1284"/>
        <end position="1355"/>
    </location>
</feature>
<evidence type="ECO:0000256" key="4">
    <source>
        <dbReference type="SAM" id="MobiDB-lite"/>
    </source>
</evidence>
<dbReference type="SUPFAM" id="SSF52047">
    <property type="entry name" value="RNI-like"/>
    <property type="match status" value="1"/>
</dbReference>
<evidence type="ECO:0000256" key="3">
    <source>
        <dbReference type="ARBA" id="ARBA00022737"/>
    </source>
</evidence>
<feature type="region of interest" description="Disordered" evidence="4">
    <location>
        <begin position="773"/>
        <end position="798"/>
    </location>
</feature>